<evidence type="ECO:0000256" key="4">
    <source>
        <dbReference type="ARBA" id="ARBA00022679"/>
    </source>
</evidence>
<gene>
    <name evidence="11" type="ORF">SAMN05216410_3545</name>
</gene>
<dbReference type="AlphaFoldDB" id="A0A1G6VV72"/>
<evidence type="ECO:0000256" key="3">
    <source>
        <dbReference type="ARBA" id="ARBA00022553"/>
    </source>
</evidence>
<keyword evidence="9" id="KW-0472">Membrane</keyword>
<dbReference type="STRING" id="1814289.SAMN05216410_3545"/>
<dbReference type="GO" id="GO:0016020">
    <property type="term" value="C:membrane"/>
    <property type="evidence" value="ECO:0007669"/>
    <property type="project" value="InterPro"/>
</dbReference>
<comment type="catalytic activity">
    <reaction evidence="1">
        <text>ATP + protein L-histidine = ADP + protein N-phospho-L-histidine.</text>
        <dbReference type="EC" id="2.7.13.3"/>
    </reaction>
</comment>
<sequence>MLTSSEPSTAIADVPPLERVGFLRGPFATRTWRELGYLFLAMPWSIIGFVYVVVMISLTASLLITVVGGTGILGVMVVGARGMTGIDRGLARGLLRTPIASPTPFRRRPGFWGSVWSMISDGAGWRAIAYLVLQFPLALMTFVVAVTFIVAPLGAMTHWIWGRYLPAQEGSDGLLHSGSQIIEGYFIDTPARNLGFAVFGLFLLFIGTAVTRGVAHLHRMLASSLLGPTAASLRVARLEQSRGRAVEDADSTLRRIERNLHDGTQARLVAIAMQLGEAKEQAVASGVAPELTQLISDAHTATKETLVELRELARGIHPPALDNGLAVALETLAARSPLPVTVDIDMPGPPARRPAEAIETIAYFCVIELLTNTIKHANATGMYVLVEARGDTLHLRVRDDGTGGAVILVPDADGHHSGLAGLAERVGSVDGDFVISSPVGGPTLVTITLPMQV</sequence>
<name>A0A1G6VV72_9MICO</name>
<feature type="transmembrane region" description="Helical" evidence="9">
    <location>
        <begin position="35"/>
        <end position="54"/>
    </location>
</feature>
<evidence type="ECO:0000256" key="7">
    <source>
        <dbReference type="ARBA" id="ARBA00022840"/>
    </source>
</evidence>
<dbReference type="SMART" id="SM00387">
    <property type="entry name" value="HATPase_c"/>
    <property type="match status" value="1"/>
</dbReference>
<dbReference type="InterPro" id="IPR025828">
    <property type="entry name" value="Put_sensor_dom"/>
</dbReference>
<protein>
    <recommendedName>
        <fullName evidence="2">histidine kinase</fullName>
        <ecNumber evidence="2">2.7.13.3</ecNumber>
    </recommendedName>
</protein>
<evidence type="ECO:0000256" key="6">
    <source>
        <dbReference type="ARBA" id="ARBA00022777"/>
    </source>
</evidence>
<keyword evidence="9" id="KW-0812">Transmembrane</keyword>
<feature type="transmembrane region" description="Helical" evidence="9">
    <location>
        <begin position="194"/>
        <end position="215"/>
    </location>
</feature>
<dbReference type="GO" id="GO:0046983">
    <property type="term" value="F:protein dimerization activity"/>
    <property type="evidence" value="ECO:0007669"/>
    <property type="project" value="InterPro"/>
</dbReference>
<evidence type="ECO:0000313" key="12">
    <source>
        <dbReference type="Proteomes" id="UP000199039"/>
    </source>
</evidence>
<reference evidence="11 12" key="1">
    <citation type="submission" date="2016-09" db="EMBL/GenBank/DDBJ databases">
        <authorList>
            <person name="Capua I."/>
            <person name="De Benedictis P."/>
            <person name="Joannis T."/>
            <person name="Lombin L.H."/>
            <person name="Cattoli G."/>
        </authorList>
    </citation>
    <scope>NUCLEOTIDE SEQUENCE [LARGE SCALE GENOMIC DNA]</scope>
    <source>
        <strain evidence="11 12">ISLP-3</strain>
    </source>
</reference>
<dbReference type="InterPro" id="IPR050482">
    <property type="entry name" value="Sensor_HK_TwoCompSys"/>
</dbReference>
<keyword evidence="4" id="KW-0808">Transferase</keyword>
<evidence type="ECO:0000256" key="2">
    <source>
        <dbReference type="ARBA" id="ARBA00012438"/>
    </source>
</evidence>
<dbReference type="Proteomes" id="UP000199039">
    <property type="component" value="Unassembled WGS sequence"/>
</dbReference>
<dbReference type="SUPFAM" id="SSF55874">
    <property type="entry name" value="ATPase domain of HSP90 chaperone/DNA topoisomerase II/histidine kinase"/>
    <property type="match status" value="1"/>
</dbReference>
<keyword evidence="3" id="KW-0597">Phosphoprotein</keyword>
<dbReference type="EC" id="2.7.13.3" evidence="2"/>
<organism evidence="11 12">
    <name type="scientific">Sanguibacter gelidistatuariae</name>
    <dbReference type="NCBI Taxonomy" id="1814289"/>
    <lineage>
        <taxon>Bacteria</taxon>
        <taxon>Bacillati</taxon>
        <taxon>Actinomycetota</taxon>
        <taxon>Actinomycetes</taxon>
        <taxon>Micrococcales</taxon>
        <taxon>Sanguibacteraceae</taxon>
        <taxon>Sanguibacter</taxon>
    </lineage>
</organism>
<feature type="transmembrane region" description="Helical" evidence="9">
    <location>
        <begin position="60"/>
        <end position="80"/>
    </location>
</feature>
<evidence type="ECO:0000256" key="9">
    <source>
        <dbReference type="SAM" id="Phobius"/>
    </source>
</evidence>
<dbReference type="GO" id="GO:0000155">
    <property type="term" value="F:phosphorelay sensor kinase activity"/>
    <property type="evidence" value="ECO:0007669"/>
    <property type="project" value="InterPro"/>
</dbReference>
<evidence type="ECO:0000259" key="10">
    <source>
        <dbReference type="SMART" id="SM00387"/>
    </source>
</evidence>
<feature type="domain" description="Histidine kinase/HSP90-like ATPase" evidence="10">
    <location>
        <begin position="357"/>
        <end position="453"/>
    </location>
</feature>
<dbReference type="Pfam" id="PF07730">
    <property type="entry name" value="HisKA_3"/>
    <property type="match status" value="1"/>
</dbReference>
<dbReference type="Pfam" id="PF13796">
    <property type="entry name" value="Sensor"/>
    <property type="match status" value="1"/>
</dbReference>
<keyword evidence="8" id="KW-0902">Two-component regulatory system</keyword>
<dbReference type="RefSeq" id="WP_093185873.1">
    <property type="nucleotide sequence ID" value="NZ_FMYH01000008.1"/>
</dbReference>
<keyword evidence="7" id="KW-0067">ATP-binding</keyword>
<dbReference type="PANTHER" id="PTHR24421">
    <property type="entry name" value="NITRATE/NITRITE SENSOR PROTEIN NARX-RELATED"/>
    <property type="match status" value="1"/>
</dbReference>
<dbReference type="CDD" id="cd16917">
    <property type="entry name" value="HATPase_UhpB-NarQ-NarX-like"/>
    <property type="match status" value="1"/>
</dbReference>
<dbReference type="InterPro" id="IPR036890">
    <property type="entry name" value="HATPase_C_sf"/>
</dbReference>
<dbReference type="EMBL" id="FMYH01000008">
    <property type="protein sequence ID" value="SDD57414.1"/>
    <property type="molecule type" value="Genomic_DNA"/>
</dbReference>
<keyword evidence="12" id="KW-1185">Reference proteome</keyword>
<evidence type="ECO:0000313" key="11">
    <source>
        <dbReference type="EMBL" id="SDD57414.1"/>
    </source>
</evidence>
<evidence type="ECO:0000256" key="8">
    <source>
        <dbReference type="ARBA" id="ARBA00023012"/>
    </source>
</evidence>
<evidence type="ECO:0000256" key="5">
    <source>
        <dbReference type="ARBA" id="ARBA00022741"/>
    </source>
</evidence>
<keyword evidence="9" id="KW-1133">Transmembrane helix</keyword>
<dbReference type="PANTHER" id="PTHR24421:SF10">
    <property type="entry name" value="NITRATE_NITRITE SENSOR PROTEIN NARQ"/>
    <property type="match status" value="1"/>
</dbReference>
<dbReference type="GO" id="GO:0005524">
    <property type="term" value="F:ATP binding"/>
    <property type="evidence" value="ECO:0007669"/>
    <property type="project" value="UniProtKB-KW"/>
</dbReference>
<keyword evidence="5" id="KW-0547">Nucleotide-binding</keyword>
<feature type="transmembrane region" description="Helical" evidence="9">
    <location>
        <begin position="127"/>
        <end position="151"/>
    </location>
</feature>
<dbReference type="InterPro" id="IPR003594">
    <property type="entry name" value="HATPase_dom"/>
</dbReference>
<keyword evidence="6 11" id="KW-0418">Kinase</keyword>
<dbReference type="Pfam" id="PF02518">
    <property type="entry name" value="HATPase_c"/>
    <property type="match status" value="1"/>
</dbReference>
<dbReference type="OrthoDB" id="5242012at2"/>
<evidence type="ECO:0000256" key="1">
    <source>
        <dbReference type="ARBA" id="ARBA00000085"/>
    </source>
</evidence>
<dbReference type="Gene3D" id="3.30.565.10">
    <property type="entry name" value="Histidine kinase-like ATPase, C-terminal domain"/>
    <property type="match status" value="1"/>
</dbReference>
<accession>A0A1G6VV72</accession>
<dbReference type="Gene3D" id="1.20.5.1930">
    <property type="match status" value="1"/>
</dbReference>
<proteinExistence type="predicted"/>
<dbReference type="InterPro" id="IPR011712">
    <property type="entry name" value="Sig_transdc_His_kin_sub3_dim/P"/>
</dbReference>